<name>A0A6G0XU49_9STRA</name>
<dbReference type="CDD" id="cd00063">
    <property type="entry name" value="FN3"/>
    <property type="match status" value="2"/>
</dbReference>
<keyword evidence="2" id="KW-1185">Reference proteome</keyword>
<comment type="caution">
    <text evidence="1">The sequence shown here is derived from an EMBL/GenBank/DDBJ whole genome shotgun (WGS) entry which is preliminary data.</text>
</comment>
<dbReference type="InterPro" id="IPR036116">
    <property type="entry name" value="FN3_sf"/>
</dbReference>
<dbReference type="SUPFAM" id="SSF49265">
    <property type="entry name" value="Fibronectin type III"/>
    <property type="match status" value="1"/>
</dbReference>
<sequence>MLVGPTDHNDFSQALVDPSAIWEVVSNAIDVDCFSFHVNGLTHGLPYRFRLRARNALGWSPDGEPSNAFFTHAFLPPTPPEAFSKTHHSLEIAWADQAADLNDMIDMKEYFEVQVCVLRKYCAHDAIPEIHIETWDVVKDRCVERKCVVSNLSALTWYCFRVRSWIRYRGWTEFSDPSKPIQTLRRM</sequence>
<dbReference type="InterPro" id="IPR013783">
    <property type="entry name" value="Ig-like_fold"/>
</dbReference>
<accession>A0A6G0XU49</accession>
<dbReference type="AlphaFoldDB" id="A0A6G0XU49"/>
<evidence type="ECO:0008006" key="3">
    <source>
        <dbReference type="Google" id="ProtNLM"/>
    </source>
</evidence>
<dbReference type="EMBL" id="VJMJ01000012">
    <property type="protein sequence ID" value="KAF0743952.1"/>
    <property type="molecule type" value="Genomic_DNA"/>
</dbReference>
<gene>
    <name evidence="1" type="ORF">Ae201684_001592</name>
</gene>
<dbReference type="VEuPathDB" id="FungiDB:AeMF1_018092"/>
<evidence type="ECO:0000313" key="1">
    <source>
        <dbReference type="EMBL" id="KAF0743952.1"/>
    </source>
</evidence>
<dbReference type="Proteomes" id="UP000481153">
    <property type="component" value="Unassembled WGS sequence"/>
</dbReference>
<reference evidence="1 2" key="1">
    <citation type="submission" date="2019-07" db="EMBL/GenBank/DDBJ databases">
        <title>Genomics analysis of Aphanomyces spp. identifies a new class of oomycete effector associated with host adaptation.</title>
        <authorList>
            <person name="Gaulin E."/>
        </authorList>
    </citation>
    <scope>NUCLEOTIDE SEQUENCE [LARGE SCALE GENOMIC DNA]</scope>
    <source>
        <strain evidence="1 2">ATCC 201684</strain>
    </source>
</reference>
<evidence type="ECO:0000313" key="2">
    <source>
        <dbReference type="Proteomes" id="UP000481153"/>
    </source>
</evidence>
<dbReference type="InterPro" id="IPR003961">
    <property type="entry name" value="FN3_dom"/>
</dbReference>
<dbReference type="Gene3D" id="2.60.40.10">
    <property type="entry name" value="Immunoglobulins"/>
    <property type="match status" value="2"/>
</dbReference>
<organism evidence="1 2">
    <name type="scientific">Aphanomyces euteiches</name>
    <dbReference type="NCBI Taxonomy" id="100861"/>
    <lineage>
        <taxon>Eukaryota</taxon>
        <taxon>Sar</taxon>
        <taxon>Stramenopiles</taxon>
        <taxon>Oomycota</taxon>
        <taxon>Saprolegniomycetes</taxon>
        <taxon>Saprolegniales</taxon>
        <taxon>Verrucalvaceae</taxon>
        <taxon>Aphanomyces</taxon>
    </lineage>
</organism>
<protein>
    <recommendedName>
        <fullName evidence="3">Fibronectin type-III domain-containing protein</fullName>
    </recommendedName>
</protein>
<proteinExistence type="predicted"/>